<dbReference type="InterPro" id="IPR014284">
    <property type="entry name" value="RNA_pol_sigma-70_dom"/>
</dbReference>
<evidence type="ECO:0000256" key="3">
    <source>
        <dbReference type="ARBA" id="ARBA00023082"/>
    </source>
</evidence>
<dbReference type="Pfam" id="PF04542">
    <property type="entry name" value="Sigma70_r2"/>
    <property type="match status" value="1"/>
</dbReference>
<feature type="domain" description="RNA polymerase sigma-70 region 2" evidence="6">
    <location>
        <begin position="37"/>
        <end position="103"/>
    </location>
</feature>
<evidence type="ECO:0000256" key="2">
    <source>
        <dbReference type="ARBA" id="ARBA00023015"/>
    </source>
</evidence>
<keyword evidence="8" id="KW-1185">Reference proteome</keyword>
<dbReference type="NCBIfam" id="TIGR02937">
    <property type="entry name" value="sigma70-ECF"/>
    <property type="match status" value="1"/>
</dbReference>
<evidence type="ECO:0000313" key="7">
    <source>
        <dbReference type="EMBL" id="MEI5616632.1"/>
    </source>
</evidence>
<organism evidence="7 8">
    <name type="scientific">Streptomyces brasiliscabiei</name>
    <dbReference type="NCBI Taxonomy" id="2736302"/>
    <lineage>
        <taxon>Bacteria</taxon>
        <taxon>Bacillati</taxon>
        <taxon>Actinomycetota</taxon>
        <taxon>Actinomycetes</taxon>
        <taxon>Kitasatosporales</taxon>
        <taxon>Streptomycetaceae</taxon>
        <taxon>Streptomyces</taxon>
    </lineage>
</organism>
<dbReference type="PANTHER" id="PTHR43133:SF46">
    <property type="entry name" value="RNA POLYMERASE SIGMA-70 FACTOR ECF SUBFAMILY"/>
    <property type="match status" value="1"/>
</dbReference>
<keyword evidence="4" id="KW-0804">Transcription</keyword>
<sequence length="195" mass="21808">MDAVTKSLEDDQHGGDPPRSPKFPRLTGDQLPQITALAKEYHEPVYRYLLRATRDPHLTEDLTQETHLSMCRVFARGKVFEGNPTAYAMRVAKNALIDHVRKKVVEVPVGEDISTAYTVWLNRHGDTDPTAASVRFVELLNEVRTAINDDGEMEVWEYRFLWGMSGAEIARLLGVSDATVSRRLKAAIAKAGNTS</sequence>
<comment type="caution">
    <text evidence="7">The sequence shown here is derived from an EMBL/GenBank/DDBJ whole genome shotgun (WGS) entry which is preliminary data.</text>
</comment>
<dbReference type="InterPro" id="IPR039425">
    <property type="entry name" value="RNA_pol_sigma-70-like"/>
</dbReference>
<dbReference type="InterPro" id="IPR007627">
    <property type="entry name" value="RNA_pol_sigma70_r2"/>
</dbReference>
<dbReference type="SUPFAM" id="SSF88659">
    <property type="entry name" value="Sigma3 and sigma4 domains of RNA polymerase sigma factors"/>
    <property type="match status" value="1"/>
</dbReference>
<dbReference type="RefSeq" id="WP_336543367.1">
    <property type="nucleotide sequence ID" value="NZ_JBBAYL010000042.1"/>
</dbReference>
<accession>A0ABU8GTV9</accession>
<feature type="region of interest" description="Disordered" evidence="5">
    <location>
        <begin position="1"/>
        <end position="27"/>
    </location>
</feature>
<keyword evidence="2" id="KW-0805">Transcription regulation</keyword>
<dbReference type="Gene3D" id="1.10.10.10">
    <property type="entry name" value="Winged helix-like DNA-binding domain superfamily/Winged helix DNA-binding domain"/>
    <property type="match status" value="1"/>
</dbReference>
<feature type="compositionally biased region" description="Basic and acidic residues" evidence="5">
    <location>
        <begin position="7"/>
        <end position="16"/>
    </location>
</feature>
<comment type="similarity">
    <text evidence="1">Belongs to the sigma-70 factor family. ECF subfamily.</text>
</comment>
<keyword evidence="3" id="KW-0731">Sigma factor</keyword>
<dbReference type="InterPro" id="IPR036388">
    <property type="entry name" value="WH-like_DNA-bd_sf"/>
</dbReference>
<proteinExistence type="inferred from homology"/>
<dbReference type="InterPro" id="IPR013325">
    <property type="entry name" value="RNA_pol_sigma_r2"/>
</dbReference>
<evidence type="ECO:0000313" key="8">
    <source>
        <dbReference type="Proteomes" id="UP001365781"/>
    </source>
</evidence>
<reference evidence="7 8" key="1">
    <citation type="submission" date="2024-03" db="EMBL/GenBank/DDBJ databases">
        <title>First Report of Pectobacterium brasiliscabiei causing potato scab in china.</title>
        <authorList>
            <person name="Handique U."/>
        </authorList>
    </citation>
    <scope>NUCLEOTIDE SEQUENCE [LARGE SCALE GENOMIC DNA]</scope>
    <source>
        <strain evidence="7 8">ZRIMU1503</strain>
    </source>
</reference>
<evidence type="ECO:0000259" key="6">
    <source>
        <dbReference type="Pfam" id="PF04542"/>
    </source>
</evidence>
<evidence type="ECO:0000256" key="5">
    <source>
        <dbReference type="SAM" id="MobiDB-lite"/>
    </source>
</evidence>
<dbReference type="EMBL" id="JBBAYM010000059">
    <property type="protein sequence ID" value="MEI5616632.1"/>
    <property type="molecule type" value="Genomic_DNA"/>
</dbReference>
<dbReference type="InterPro" id="IPR013324">
    <property type="entry name" value="RNA_pol_sigma_r3/r4-like"/>
</dbReference>
<protein>
    <submittedName>
        <fullName evidence="7">Sigma-70 family RNA polymerase sigma factor</fullName>
    </submittedName>
</protein>
<dbReference type="PANTHER" id="PTHR43133">
    <property type="entry name" value="RNA POLYMERASE ECF-TYPE SIGMA FACTO"/>
    <property type="match status" value="1"/>
</dbReference>
<dbReference type="SUPFAM" id="SSF88946">
    <property type="entry name" value="Sigma2 domain of RNA polymerase sigma factors"/>
    <property type="match status" value="1"/>
</dbReference>
<evidence type="ECO:0000256" key="4">
    <source>
        <dbReference type="ARBA" id="ARBA00023163"/>
    </source>
</evidence>
<name>A0ABU8GTV9_9ACTN</name>
<dbReference type="Proteomes" id="UP001365781">
    <property type="component" value="Unassembled WGS sequence"/>
</dbReference>
<gene>
    <name evidence="7" type="ORF">WB403_46805</name>
</gene>
<evidence type="ECO:0000256" key="1">
    <source>
        <dbReference type="ARBA" id="ARBA00010641"/>
    </source>
</evidence>
<dbReference type="Gene3D" id="1.10.1740.10">
    <property type="match status" value="1"/>
</dbReference>